<organism evidence="2 3">
    <name type="scientific">Pelagibacterium lentulum</name>
    <dbReference type="NCBI Taxonomy" id="2029865"/>
    <lineage>
        <taxon>Bacteria</taxon>
        <taxon>Pseudomonadati</taxon>
        <taxon>Pseudomonadota</taxon>
        <taxon>Alphaproteobacteria</taxon>
        <taxon>Hyphomicrobiales</taxon>
        <taxon>Devosiaceae</taxon>
        <taxon>Pelagibacterium</taxon>
    </lineage>
</organism>
<dbReference type="Proteomes" id="UP000596977">
    <property type="component" value="Unassembled WGS sequence"/>
</dbReference>
<protein>
    <submittedName>
        <fullName evidence="2">Uncharacterized protein</fullName>
    </submittedName>
</protein>
<evidence type="ECO:0000313" key="2">
    <source>
        <dbReference type="EMBL" id="GGA51444.1"/>
    </source>
</evidence>
<evidence type="ECO:0000313" key="3">
    <source>
        <dbReference type="Proteomes" id="UP000596977"/>
    </source>
</evidence>
<evidence type="ECO:0000256" key="1">
    <source>
        <dbReference type="SAM" id="Phobius"/>
    </source>
</evidence>
<accession>A0A916RBH5</accession>
<proteinExistence type="predicted"/>
<keyword evidence="1" id="KW-1133">Transmembrane helix</keyword>
<keyword evidence="1" id="KW-0472">Membrane</keyword>
<keyword evidence="3" id="KW-1185">Reference proteome</keyword>
<keyword evidence="1" id="KW-0812">Transmembrane</keyword>
<reference evidence="2 3" key="1">
    <citation type="journal article" date="2014" name="Int. J. Syst. Evol. Microbiol.">
        <title>Complete genome sequence of Corynebacterium casei LMG S-19264T (=DSM 44701T), isolated from a smear-ripened cheese.</title>
        <authorList>
            <consortium name="US DOE Joint Genome Institute (JGI-PGF)"/>
            <person name="Walter F."/>
            <person name="Albersmeier A."/>
            <person name="Kalinowski J."/>
            <person name="Ruckert C."/>
        </authorList>
    </citation>
    <scope>NUCLEOTIDE SEQUENCE [LARGE SCALE GENOMIC DNA]</scope>
    <source>
        <strain evidence="2 3">CGMCC 1.15896</strain>
    </source>
</reference>
<gene>
    <name evidence="2" type="ORF">GCM10011499_21860</name>
</gene>
<sequence>MQKSRPEAAGHKKFAFVLAELGLWSRMTSKTMIIGAALLLLIVIAVTYFGTADINRITGPGTMNPFAS</sequence>
<name>A0A916RBH5_9HYPH</name>
<dbReference type="EMBL" id="BMKB01000003">
    <property type="protein sequence ID" value="GGA51444.1"/>
    <property type="molecule type" value="Genomic_DNA"/>
</dbReference>
<feature type="transmembrane region" description="Helical" evidence="1">
    <location>
        <begin position="31"/>
        <end position="50"/>
    </location>
</feature>
<comment type="caution">
    <text evidence="2">The sequence shown here is derived from an EMBL/GenBank/DDBJ whole genome shotgun (WGS) entry which is preliminary data.</text>
</comment>
<dbReference type="AlphaFoldDB" id="A0A916RBH5"/>